<evidence type="ECO:0000259" key="12">
    <source>
        <dbReference type="Pfam" id="PF13793"/>
    </source>
</evidence>
<comment type="catalytic activity">
    <reaction evidence="9">
        <text>D-ribose 5-phosphate + ATP = 5-phospho-alpha-D-ribose 1-diphosphate + AMP + H(+)</text>
        <dbReference type="Rhea" id="RHEA:15609"/>
        <dbReference type="ChEBI" id="CHEBI:15378"/>
        <dbReference type="ChEBI" id="CHEBI:30616"/>
        <dbReference type="ChEBI" id="CHEBI:58017"/>
        <dbReference type="ChEBI" id="CHEBI:78346"/>
        <dbReference type="ChEBI" id="CHEBI:456215"/>
        <dbReference type="EC" id="2.7.6.1"/>
    </reaction>
</comment>
<dbReference type="GO" id="GO:0016301">
    <property type="term" value="F:kinase activity"/>
    <property type="evidence" value="ECO:0007669"/>
    <property type="project" value="UniProtKB-KW"/>
</dbReference>
<evidence type="ECO:0000256" key="4">
    <source>
        <dbReference type="ARBA" id="ARBA00022727"/>
    </source>
</evidence>
<evidence type="ECO:0000256" key="6">
    <source>
        <dbReference type="ARBA" id="ARBA00022777"/>
    </source>
</evidence>
<sequence>MNENQVIVSGSMHPELARKLSESLKVQLASCVIGKFPNGELRVRILDDLAGKTVILVQSMSGRPQTALIELILLADAARLMKPKRMICVIPWLAYSLQDRQFQKGEPVSAESIAKLIDGLDFDHLILIDLHSNLVQGYFKTKRTEIKETDIFLPNLQTEASQNSIAIAPDSGAFRRTNLFADALHIRLVALEKKRNLESGKIESLMLKGSVIGKQCLIFDDVIITGSTLSKAAKLLKQRGAESVRVFCTHPIFAPGSLGKIMSGNIDEMTVSDTVPLPPKLKLPSLKIVSCVPAVADDLRSIMASFGD</sequence>
<feature type="domain" description="Ribose-phosphate pyrophosphokinase N-terminal" evidence="12">
    <location>
        <begin position="6"/>
        <end position="118"/>
    </location>
</feature>
<dbReference type="GO" id="GO:0000287">
    <property type="term" value="F:magnesium ion binding"/>
    <property type="evidence" value="ECO:0007669"/>
    <property type="project" value="InterPro"/>
</dbReference>
<gene>
    <name evidence="13" type="ORF">A3A65_02670</name>
</gene>
<dbReference type="InterPro" id="IPR029057">
    <property type="entry name" value="PRTase-like"/>
</dbReference>
<dbReference type="FunFam" id="3.40.50.2020:FF:000007">
    <property type="entry name" value="Ribose-phosphate pyrophosphokinase"/>
    <property type="match status" value="1"/>
</dbReference>
<accession>A0A1G1VZP9</accession>
<evidence type="ECO:0000256" key="3">
    <source>
        <dbReference type="ARBA" id="ARBA00022723"/>
    </source>
</evidence>
<dbReference type="GO" id="GO:0006015">
    <property type="term" value="P:5-phosphoribose 1-diphosphate biosynthetic process"/>
    <property type="evidence" value="ECO:0007669"/>
    <property type="project" value="TreeGrafter"/>
</dbReference>
<proteinExistence type="inferred from homology"/>
<dbReference type="Proteomes" id="UP000176723">
    <property type="component" value="Unassembled WGS sequence"/>
</dbReference>
<dbReference type="PANTHER" id="PTHR10210:SF32">
    <property type="entry name" value="RIBOSE-PHOSPHATE PYROPHOSPHOKINASE 2"/>
    <property type="match status" value="1"/>
</dbReference>
<dbReference type="EMBL" id="MHCL01000020">
    <property type="protein sequence ID" value="OGY20863.1"/>
    <property type="molecule type" value="Genomic_DNA"/>
</dbReference>
<dbReference type="GO" id="GO:0005524">
    <property type="term" value="F:ATP binding"/>
    <property type="evidence" value="ECO:0007669"/>
    <property type="project" value="UniProtKB-KW"/>
</dbReference>
<protein>
    <recommendedName>
        <fullName evidence="1">ribose-phosphate diphosphokinase</fullName>
        <ecNumber evidence="1">2.7.6.1</ecNumber>
    </recommendedName>
</protein>
<keyword evidence="8" id="KW-0460">Magnesium</keyword>
<evidence type="ECO:0000256" key="7">
    <source>
        <dbReference type="ARBA" id="ARBA00022840"/>
    </source>
</evidence>
<feature type="domain" description="Phosphoribosyltransferase" evidence="11">
    <location>
        <begin position="166"/>
        <end position="249"/>
    </location>
</feature>
<dbReference type="GO" id="GO:0005737">
    <property type="term" value="C:cytoplasm"/>
    <property type="evidence" value="ECO:0007669"/>
    <property type="project" value="TreeGrafter"/>
</dbReference>
<dbReference type="CDD" id="cd06223">
    <property type="entry name" value="PRTases_typeI"/>
    <property type="match status" value="1"/>
</dbReference>
<keyword evidence="7" id="KW-0067">ATP-binding</keyword>
<dbReference type="InterPro" id="IPR000836">
    <property type="entry name" value="PRTase_dom"/>
</dbReference>
<comment type="caution">
    <text evidence="13">The sequence shown here is derived from an EMBL/GenBank/DDBJ whole genome shotgun (WGS) entry which is preliminary data.</text>
</comment>
<evidence type="ECO:0000256" key="2">
    <source>
        <dbReference type="ARBA" id="ARBA00022679"/>
    </source>
</evidence>
<evidence type="ECO:0000256" key="9">
    <source>
        <dbReference type="ARBA" id="ARBA00049535"/>
    </source>
</evidence>
<evidence type="ECO:0000256" key="8">
    <source>
        <dbReference type="ARBA" id="ARBA00022842"/>
    </source>
</evidence>
<dbReference type="InterPro" id="IPR029099">
    <property type="entry name" value="Pribosyltran_N"/>
</dbReference>
<dbReference type="STRING" id="1797593.A3A65_02670"/>
<reference evidence="13 14" key="1">
    <citation type="journal article" date="2016" name="Nat. Commun.">
        <title>Thousands of microbial genomes shed light on interconnected biogeochemical processes in an aquifer system.</title>
        <authorList>
            <person name="Anantharaman K."/>
            <person name="Brown C.T."/>
            <person name="Hug L.A."/>
            <person name="Sharon I."/>
            <person name="Castelle C.J."/>
            <person name="Probst A.J."/>
            <person name="Thomas B.C."/>
            <person name="Singh A."/>
            <person name="Wilkins M.J."/>
            <person name="Karaoz U."/>
            <person name="Brodie E.L."/>
            <person name="Williams K.H."/>
            <person name="Hubbard S.S."/>
            <person name="Banfield J.F."/>
        </authorList>
    </citation>
    <scope>NUCLEOTIDE SEQUENCE [LARGE SCALE GENOMIC DNA]</scope>
</reference>
<dbReference type="Gene3D" id="3.40.50.2020">
    <property type="match status" value="2"/>
</dbReference>
<dbReference type="SUPFAM" id="SSF53271">
    <property type="entry name" value="PRTase-like"/>
    <property type="match status" value="2"/>
</dbReference>
<dbReference type="GO" id="GO:0006164">
    <property type="term" value="P:purine nucleotide biosynthetic process"/>
    <property type="evidence" value="ECO:0007669"/>
    <property type="project" value="TreeGrafter"/>
</dbReference>
<keyword evidence="5" id="KW-0547">Nucleotide-binding</keyword>
<name>A0A1G1VZP9_9BACT</name>
<keyword evidence="2" id="KW-0808">Transferase</keyword>
<keyword evidence="6" id="KW-0418">Kinase</keyword>
<dbReference type="PANTHER" id="PTHR10210">
    <property type="entry name" value="RIBOSE-PHOSPHATE DIPHOSPHOKINASE FAMILY MEMBER"/>
    <property type="match status" value="1"/>
</dbReference>
<evidence type="ECO:0000313" key="14">
    <source>
        <dbReference type="Proteomes" id="UP000176723"/>
    </source>
</evidence>
<dbReference type="GO" id="GO:0004749">
    <property type="term" value="F:ribose phosphate diphosphokinase activity"/>
    <property type="evidence" value="ECO:0007669"/>
    <property type="project" value="UniProtKB-EC"/>
</dbReference>
<dbReference type="AlphaFoldDB" id="A0A1G1VZP9"/>
<dbReference type="NCBIfam" id="TIGR01251">
    <property type="entry name" value="ribP_PPkin"/>
    <property type="match status" value="1"/>
</dbReference>
<evidence type="ECO:0000259" key="11">
    <source>
        <dbReference type="Pfam" id="PF00156"/>
    </source>
</evidence>
<dbReference type="InterPro" id="IPR005946">
    <property type="entry name" value="Rib-P_diPkinase"/>
</dbReference>
<keyword evidence="3" id="KW-0479">Metal-binding</keyword>
<evidence type="ECO:0000313" key="13">
    <source>
        <dbReference type="EMBL" id="OGY20863.1"/>
    </source>
</evidence>
<evidence type="ECO:0000256" key="5">
    <source>
        <dbReference type="ARBA" id="ARBA00022741"/>
    </source>
</evidence>
<evidence type="ECO:0000256" key="10">
    <source>
        <dbReference type="RuleBase" id="RU004324"/>
    </source>
</evidence>
<comment type="similarity">
    <text evidence="10">Belongs to the ribose-phosphate pyrophosphokinase family.</text>
</comment>
<dbReference type="Pfam" id="PF13793">
    <property type="entry name" value="Pribosyltran_N"/>
    <property type="match status" value="1"/>
</dbReference>
<dbReference type="GO" id="GO:0002189">
    <property type="term" value="C:ribose phosphate diphosphokinase complex"/>
    <property type="evidence" value="ECO:0007669"/>
    <property type="project" value="TreeGrafter"/>
</dbReference>
<dbReference type="SMART" id="SM01400">
    <property type="entry name" value="Pribosyltran_N"/>
    <property type="match status" value="1"/>
</dbReference>
<organism evidence="13 14">
    <name type="scientific">Candidatus Chisholmbacteria bacterium RIFCSPLOWO2_01_FULL_49_14</name>
    <dbReference type="NCBI Taxonomy" id="1797593"/>
    <lineage>
        <taxon>Bacteria</taxon>
        <taxon>Candidatus Chisholmiibacteriota</taxon>
    </lineage>
</organism>
<keyword evidence="4 10" id="KW-0545">Nucleotide biosynthesis</keyword>
<evidence type="ECO:0000256" key="1">
    <source>
        <dbReference type="ARBA" id="ARBA00013247"/>
    </source>
</evidence>
<dbReference type="EC" id="2.7.6.1" evidence="1"/>
<dbReference type="Pfam" id="PF00156">
    <property type="entry name" value="Pribosyltran"/>
    <property type="match status" value="1"/>
</dbReference>